<dbReference type="InterPro" id="IPR001258">
    <property type="entry name" value="NHL_repeat"/>
</dbReference>
<dbReference type="PANTHER" id="PTHR10680:SF38">
    <property type="entry name" value="BLL1368 PROTEIN"/>
    <property type="match status" value="1"/>
</dbReference>
<comment type="caution">
    <text evidence="5">The sequence shown here is derived from an EMBL/GenBank/DDBJ whole genome shotgun (WGS) entry which is preliminary data.</text>
</comment>
<evidence type="ECO:0000313" key="6">
    <source>
        <dbReference type="Proteomes" id="UP000653578"/>
    </source>
</evidence>
<name>A0ABX1XKA5_9BACL</name>
<keyword evidence="6" id="KW-1185">Reference proteome</keyword>
<dbReference type="PROSITE" id="PS51125">
    <property type="entry name" value="NHL"/>
    <property type="match status" value="2"/>
</dbReference>
<evidence type="ECO:0000256" key="3">
    <source>
        <dbReference type="ARBA" id="ARBA00023180"/>
    </source>
</evidence>
<reference evidence="5 6" key="1">
    <citation type="submission" date="2019-10" db="EMBL/GenBank/DDBJ databases">
        <title>Description of Paenibacillus humi sp. nov.</title>
        <authorList>
            <person name="Carlier A."/>
            <person name="Qi S."/>
        </authorList>
    </citation>
    <scope>NUCLEOTIDE SEQUENCE [LARGE SCALE GENOMIC DNA]</scope>
    <source>
        <strain evidence="5 6">LMG 31461</strain>
    </source>
</reference>
<dbReference type="Pfam" id="PF01436">
    <property type="entry name" value="NHL"/>
    <property type="match status" value="3"/>
</dbReference>
<keyword evidence="2" id="KW-0677">Repeat</keyword>
<keyword evidence="1" id="KW-0732">Signal</keyword>
<dbReference type="RefSeq" id="WP_171636775.1">
    <property type="nucleotide sequence ID" value="NZ_WHNY01000082.1"/>
</dbReference>
<dbReference type="Gene3D" id="2.120.10.30">
    <property type="entry name" value="TolB, C-terminal domain"/>
    <property type="match status" value="1"/>
</dbReference>
<organism evidence="5 6">
    <name type="scientific">Paenibacillus plantarum</name>
    <dbReference type="NCBI Taxonomy" id="2654975"/>
    <lineage>
        <taxon>Bacteria</taxon>
        <taxon>Bacillati</taxon>
        <taxon>Bacillota</taxon>
        <taxon>Bacilli</taxon>
        <taxon>Bacillales</taxon>
        <taxon>Paenibacillaceae</taxon>
        <taxon>Paenibacillus</taxon>
    </lineage>
</organism>
<evidence type="ECO:0000313" key="5">
    <source>
        <dbReference type="EMBL" id="NOU68962.1"/>
    </source>
</evidence>
<dbReference type="Proteomes" id="UP000653578">
    <property type="component" value="Unassembled WGS sequence"/>
</dbReference>
<dbReference type="SUPFAM" id="SSF101898">
    <property type="entry name" value="NHL repeat"/>
    <property type="match status" value="1"/>
</dbReference>
<feature type="repeat" description="NHL" evidence="4">
    <location>
        <begin position="161"/>
        <end position="203"/>
    </location>
</feature>
<feature type="repeat" description="NHL" evidence="4">
    <location>
        <begin position="123"/>
        <end position="153"/>
    </location>
</feature>
<accession>A0ABX1XKA5</accession>
<dbReference type="EMBL" id="WHNY01000082">
    <property type="protein sequence ID" value="NOU68962.1"/>
    <property type="molecule type" value="Genomic_DNA"/>
</dbReference>
<dbReference type="PANTHER" id="PTHR10680">
    <property type="entry name" value="PEPTIDYL-GLYCINE ALPHA-AMIDATING MONOOXYGENASE"/>
    <property type="match status" value="1"/>
</dbReference>
<evidence type="ECO:0000256" key="4">
    <source>
        <dbReference type="PROSITE-ProRule" id="PRU00504"/>
    </source>
</evidence>
<evidence type="ECO:0008006" key="7">
    <source>
        <dbReference type="Google" id="ProtNLM"/>
    </source>
</evidence>
<sequence>MQTGNRMFRTEVVNGWGRLPEGQTFGYTHGIVADSEDNIYVLHTGVPNMSVFSRSGEWVKSWTVEGIEDNAHGLYLHKEHDAEYLYMTDCGLGTVVKTTLNGEVVLRLTPPDLGDVYSDEKKYKPTDLAVAPNGDIYVTDGYGQHWIHQYNAQGDHIHSWGGTGSEPGLMKCPHGISVKLTGSEPELYVADRGNHRIQVFTLSGDFKRFIDNDMDMPCSFYFHEGLMFFPDLHSRVTVFNSEDDSLVAHLGEDQLAYKQQGWPNLPKEYYRDNRFSSPHGVCVDSLGDVYVAEWIIDGRITKLRRV</sequence>
<evidence type="ECO:0000256" key="1">
    <source>
        <dbReference type="ARBA" id="ARBA00022729"/>
    </source>
</evidence>
<dbReference type="InterPro" id="IPR011042">
    <property type="entry name" value="6-blade_b-propeller_TolB-like"/>
</dbReference>
<evidence type="ECO:0000256" key="2">
    <source>
        <dbReference type="ARBA" id="ARBA00022737"/>
    </source>
</evidence>
<gene>
    <name evidence="5" type="ORF">GC096_33625</name>
</gene>
<proteinExistence type="predicted"/>
<keyword evidence="3" id="KW-0325">Glycoprotein</keyword>
<protein>
    <recommendedName>
        <fullName evidence="7">NHL repeat protein</fullName>
    </recommendedName>
</protein>